<feature type="region of interest" description="Disordered" evidence="1">
    <location>
        <begin position="244"/>
        <end position="265"/>
    </location>
</feature>
<evidence type="ECO:0000313" key="3">
    <source>
        <dbReference type="EMBL" id="MBV6546132.1"/>
    </source>
</evidence>
<evidence type="ECO:0000313" key="5">
    <source>
        <dbReference type="Proteomes" id="UP001196379"/>
    </source>
</evidence>
<dbReference type="NCBIfam" id="NF040582">
    <property type="entry name" value="STY4528_fam"/>
    <property type="match status" value="1"/>
</dbReference>
<dbReference type="RefSeq" id="WP_198303109.1">
    <property type="nucleotide sequence ID" value="NZ_JABULY010000001.1"/>
</dbReference>
<protein>
    <recommendedName>
        <fullName evidence="6">Helix-turn-helix domain-containing protein</fullName>
    </recommendedName>
</protein>
<evidence type="ECO:0000256" key="1">
    <source>
        <dbReference type="SAM" id="MobiDB-lite"/>
    </source>
</evidence>
<name>A0A949WNJ2_9PAST</name>
<accession>A0A949WNJ2</accession>
<evidence type="ECO:0000313" key="2">
    <source>
        <dbReference type="EMBL" id="MBV6531084.1"/>
    </source>
</evidence>
<dbReference type="EMBL" id="JABUMC010000003">
    <property type="protein sequence ID" value="MBV6546132.1"/>
    <property type="molecule type" value="Genomic_DNA"/>
</dbReference>
<sequence>MELQKSINHQTEFARKKLSERKEQNSEENGQFQGLLFIGNRHETVPLRLLTDKYLTPRAKTAWQMIKLNAQQFQGAAFPSYEELGYWLSDRAFQNKTLSRKTISQTLLLLRLTRWLTLCETVRNERGQILGNVYVMNDEPLSISDCLQINGDYLRLLEKSKKHSDPLIKEVADAIIGEIEAQQSLSHFVSHLGVITERYLHFKEGFVKPRQITELTPNIAEAIENVQKDILSSNMELSQKIDNLPSSNMELSQKTDKSPSSNMELSKRSNYNSLISKEVPNWNSVDCQYSTSTNSIKYSTSTDLSLENLQLSILEKNTIAKELEGLSDELRKAVLFEAEQRISQGSVKKPVGYLTSLIYKAKAGLFKPYLINKSPQIEHPGSMREVSHPAKRVLSSTIPDKNTQVSQDFIKKLAQMVRT</sequence>
<dbReference type="GeneID" id="65549729"/>
<dbReference type="AlphaFoldDB" id="A0A949WNJ2"/>
<reference evidence="3 5" key="1">
    <citation type="journal article" date="2021" name="Mol. Ecol.">
        <title>Polar bear-adapted Ursidibacter maritimus are remarkably conserved after generations in captivity.</title>
        <authorList>
            <person name="Espinosa-Gongora C."/>
            <person name="Hansen M.J."/>
            <person name="Bertelsen M.F."/>
            <person name="Bojesen A.M."/>
        </authorList>
    </citation>
    <scope>NUCLEOTIDE SEQUENCE</scope>
    <source>
        <strain evidence="3">Pb43105x</strain>
        <strain evidence="2 5">Pb43106</strain>
    </source>
</reference>
<evidence type="ECO:0000313" key="4">
    <source>
        <dbReference type="Proteomes" id="UP000732858"/>
    </source>
</evidence>
<comment type="caution">
    <text evidence="3">The sequence shown here is derived from an EMBL/GenBank/DDBJ whole genome shotgun (WGS) entry which is preliminary data.</text>
</comment>
<dbReference type="InterPro" id="IPR047749">
    <property type="entry name" value="STY4528-like"/>
</dbReference>
<dbReference type="Proteomes" id="UP000732858">
    <property type="component" value="Unassembled WGS sequence"/>
</dbReference>
<dbReference type="Proteomes" id="UP001196379">
    <property type="component" value="Unassembled WGS sequence"/>
</dbReference>
<organism evidence="3 4">
    <name type="scientific">Ursidibacter maritimus</name>
    <dbReference type="NCBI Taxonomy" id="1331689"/>
    <lineage>
        <taxon>Bacteria</taxon>
        <taxon>Pseudomonadati</taxon>
        <taxon>Pseudomonadota</taxon>
        <taxon>Gammaproteobacteria</taxon>
        <taxon>Pasteurellales</taxon>
        <taxon>Pasteurellaceae</taxon>
        <taxon>Ursidibacter</taxon>
    </lineage>
</organism>
<proteinExistence type="predicted"/>
<gene>
    <name evidence="2" type="ORF">HT657_02790</name>
    <name evidence="3" type="ORF">HT672_02305</name>
</gene>
<dbReference type="EMBL" id="JABULY010000001">
    <property type="protein sequence ID" value="MBV6531084.1"/>
    <property type="molecule type" value="Genomic_DNA"/>
</dbReference>
<keyword evidence="5" id="KW-1185">Reference proteome</keyword>
<evidence type="ECO:0008006" key="6">
    <source>
        <dbReference type="Google" id="ProtNLM"/>
    </source>
</evidence>